<keyword evidence="7" id="KW-1185">Reference proteome</keyword>
<evidence type="ECO:0000259" key="5">
    <source>
        <dbReference type="PROSITE" id="PS50893"/>
    </source>
</evidence>
<keyword evidence="2" id="KW-0813">Transport</keyword>
<sequence>MFHIQNLKYKDVLRIKELDIPEGGLTCIIGESGSGKTTLLKMLNHLISPDSGDIEVMGRSVFKWNPVQLRRKIAMLSQSPVMFQGTVRDNLLIGLHFAEKPAAPEDKLAEMLKWLNLHISLDADSESLSGGEKQRVALARVLLTDPAVLLLDEPSSALDEETARAILGKLKDYGDSQKKTIIMVTHSSDLVRNFSENTIKIERGQFAEEAEKDAQQ</sequence>
<dbReference type="SMART" id="SM00382">
    <property type="entry name" value="AAA"/>
    <property type="match status" value="1"/>
</dbReference>
<evidence type="ECO:0000256" key="3">
    <source>
        <dbReference type="ARBA" id="ARBA00022741"/>
    </source>
</evidence>
<dbReference type="GO" id="GO:0005524">
    <property type="term" value="F:ATP binding"/>
    <property type="evidence" value="ECO:0007669"/>
    <property type="project" value="UniProtKB-KW"/>
</dbReference>
<dbReference type="InterPro" id="IPR017871">
    <property type="entry name" value="ABC_transporter-like_CS"/>
</dbReference>
<organism evidence="6 7">
    <name type="scientific">Sporolactobacillus shoreae</name>
    <dbReference type="NCBI Taxonomy" id="1465501"/>
    <lineage>
        <taxon>Bacteria</taxon>
        <taxon>Bacillati</taxon>
        <taxon>Bacillota</taxon>
        <taxon>Bacilli</taxon>
        <taxon>Bacillales</taxon>
        <taxon>Sporolactobacillaceae</taxon>
        <taxon>Sporolactobacillus</taxon>
    </lineage>
</organism>
<dbReference type="Gene3D" id="3.40.50.300">
    <property type="entry name" value="P-loop containing nucleotide triphosphate hydrolases"/>
    <property type="match status" value="1"/>
</dbReference>
<dbReference type="PANTHER" id="PTHR43423:SF1">
    <property type="entry name" value="ABC TRANSPORTER I FAMILY MEMBER 17"/>
    <property type="match status" value="1"/>
</dbReference>
<evidence type="ECO:0000313" key="7">
    <source>
        <dbReference type="Proteomes" id="UP000298347"/>
    </source>
</evidence>
<proteinExistence type="predicted"/>
<dbReference type="GO" id="GO:0016887">
    <property type="term" value="F:ATP hydrolysis activity"/>
    <property type="evidence" value="ECO:0007669"/>
    <property type="project" value="InterPro"/>
</dbReference>
<dbReference type="GO" id="GO:0022857">
    <property type="term" value="F:transmembrane transporter activity"/>
    <property type="evidence" value="ECO:0007669"/>
    <property type="project" value="UniProtKB-ARBA"/>
</dbReference>
<dbReference type="InterPro" id="IPR003593">
    <property type="entry name" value="AAA+_ATPase"/>
</dbReference>
<dbReference type="EMBL" id="SRJD01000009">
    <property type="protein sequence ID" value="TGA98206.1"/>
    <property type="molecule type" value="Genomic_DNA"/>
</dbReference>
<comment type="caution">
    <text evidence="6">The sequence shown here is derived from an EMBL/GenBank/DDBJ whole genome shotgun (WGS) entry which is preliminary data.</text>
</comment>
<dbReference type="InterPro" id="IPR015856">
    <property type="entry name" value="ABC_transpr_CbiO/EcfA_su"/>
</dbReference>
<evidence type="ECO:0000256" key="2">
    <source>
        <dbReference type="ARBA" id="ARBA00022448"/>
    </source>
</evidence>
<reference evidence="6 7" key="1">
    <citation type="journal article" date="2015" name="Int. J. Syst. Evol. Microbiol.">
        <title>Sporolactobacillus shoreae sp. nov. and Sporolactobacillus spathodeae sp. nov., two spore-forming lactic acid bacteria isolated from tree barks in Thailand.</title>
        <authorList>
            <person name="Thamacharoensuk T."/>
            <person name="Kitahara M."/>
            <person name="Ohkuma M."/>
            <person name="Thongchul N."/>
            <person name="Tanasupawat S."/>
        </authorList>
    </citation>
    <scope>NUCLEOTIDE SEQUENCE [LARGE SCALE GENOMIC DNA]</scope>
    <source>
        <strain evidence="6 7">BK92</strain>
    </source>
</reference>
<dbReference type="PROSITE" id="PS50893">
    <property type="entry name" value="ABC_TRANSPORTER_2"/>
    <property type="match status" value="1"/>
</dbReference>
<dbReference type="CDD" id="cd03225">
    <property type="entry name" value="ABC_cobalt_CbiO_domain1"/>
    <property type="match status" value="1"/>
</dbReference>
<feature type="domain" description="ABC transporter" evidence="5">
    <location>
        <begin position="2"/>
        <end position="216"/>
    </location>
</feature>
<dbReference type="AlphaFoldDB" id="A0A4Z0GME7"/>
<dbReference type="GO" id="GO:0005886">
    <property type="term" value="C:plasma membrane"/>
    <property type="evidence" value="ECO:0007669"/>
    <property type="project" value="UniProtKB-SubCell"/>
</dbReference>
<evidence type="ECO:0000313" key="6">
    <source>
        <dbReference type="EMBL" id="TGA98206.1"/>
    </source>
</evidence>
<accession>A0A4Z0GME7</accession>
<dbReference type="OrthoDB" id="9785080at2"/>
<dbReference type="PROSITE" id="PS00211">
    <property type="entry name" value="ABC_TRANSPORTER_1"/>
    <property type="match status" value="1"/>
</dbReference>
<evidence type="ECO:0000256" key="1">
    <source>
        <dbReference type="ARBA" id="ARBA00004202"/>
    </source>
</evidence>
<keyword evidence="4 6" id="KW-0067">ATP-binding</keyword>
<comment type="subcellular location">
    <subcellularLocation>
        <location evidence="1">Cell membrane</location>
        <topology evidence="1">Peripheral membrane protein</topology>
    </subcellularLocation>
</comment>
<evidence type="ECO:0000256" key="4">
    <source>
        <dbReference type="ARBA" id="ARBA00022840"/>
    </source>
</evidence>
<dbReference type="InterPro" id="IPR027417">
    <property type="entry name" value="P-loop_NTPase"/>
</dbReference>
<protein>
    <submittedName>
        <fullName evidence="6">ABC transporter ATP-binding protein</fullName>
    </submittedName>
</protein>
<dbReference type="Proteomes" id="UP000298347">
    <property type="component" value="Unassembled WGS sequence"/>
</dbReference>
<name>A0A4Z0GME7_9BACL</name>
<dbReference type="InterPro" id="IPR003439">
    <property type="entry name" value="ABC_transporter-like_ATP-bd"/>
</dbReference>
<dbReference type="SUPFAM" id="SSF52540">
    <property type="entry name" value="P-loop containing nucleoside triphosphate hydrolases"/>
    <property type="match status" value="1"/>
</dbReference>
<dbReference type="PANTHER" id="PTHR43423">
    <property type="entry name" value="ABC TRANSPORTER I FAMILY MEMBER 17"/>
    <property type="match status" value="1"/>
</dbReference>
<keyword evidence="3" id="KW-0547">Nucleotide-binding</keyword>
<gene>
    <name evidence="6" type="ORF">E4665_09205</name>
</gene>
<dbReference type="Pfam" id="PF00005">
    <property type="entry name" value="ABC_tran"/>
    <property type="match status" value="1"/>
</dbReference>